<feature type="region of interest" description="Disordered" evidence="1">
    <location>
        <begin position="328"/>
        <end position="349"/>
    </location>
</feature>
<dbReference type="Proteomes" id="UP000590225">
    <property type="component" value="Unassembled WGS sequence"/>
</dbReference>
<accession>A0AAW3TA65</accession>
<reference evidence="2 3" key="1">
    <citation type="submission" date="2020-07" db="EMBL/GenBank/DDBJ databases">
        <title>Above-ground endophytic microbial communities from plants in different locations in the United States.</title>
        <authorList>
            <person name="Frank C."/>
        </authorList>
    </citation>
    <scope>NUCLEOTIDE SEQUENCE [LARGE SCALE GENOMIC DNA]</scope>
    <source>
        <strain evidence="2 3">WPL5_2</strain>
    </source>
</reference>
<evidence type="ECO:0000313" key="2">
    <source>
        <dbReference type="EMBL" id="MBA8991382.1"/>
    </source>
</evidence>
<organism evidence="2 3">
    <name type="scientific">Curtobacterium pusillum</name>
    <dbReference type="NCBI Taxonomy" id="69373"/>
    <lineage>
        <taxon>Bacteria</taxon>
        <taxon>Bacillati</taxon>
        <taxon>Actinomycetota</taxon>
        <taxon>Actinomycetes</taxon>
        <taxon>Micrococcales</taxon>
        <taxon>Microbacteriaceae</taxon>
        <taxon>Curtobacterium</taxon>
    </lineage>
</organism>
<evidence type="ECO:0000256" key="1">
    <source>
        <dbReference type="SAM" id="MobiDB-lite"/>
    </source>
</evidence>
<proteinExistence type="predicted"/>
<dbReference type="EMBL" id="JACGXP010000004">
    <property type="protein sequence ID" value="MBA8991382.1"/>
    <property type="molecule type" value="Genomic_DNA"/>
</dbReference>
<name>A0AAW3TA65_9MICO</name>
<protein>
    <submittedName>
        <fullName evidence="2">Uncharacterized protein</fullName>
    </submittedName>
</protein>
<dbReference type="RefSeq" id="WP_182516521.1">
    <property type="nucleotide sequence ID" value="NZ_JACGXP010000004.1"/>
</dbReference>
<feature type="region of interest" description="Disordered" evidence="1">
    <location>
        <begin position="47"/>
        <end position="73"/>
    </location>
</feature>
<comment type="caution">
    <text evidence="2">The sequence shown here is derived from an EMBL/GenBank/DDBJ whole genome shotgun (WGS) entry which is preliminary data.</text>
</comment>
<dbReference type="AlphaFoldDB" id="A0AAW3TA65"/>
<sequence length="349" mass="38643">MSDARLEYVPFPAEEVRATPDGSVAAMREPLPGHEAYIDVIPHVDTEDPRVQRRSVRQDTGLAPSTEPAPRTPEEQLLLDLTEFNRNGCATDLRALHRMARTDHEPDGTRARAMALRSVEVGVRRGLLTSGMFVRAGSELAFVEPERNVADRIATVRNRYVSAPDAGESDGDLANSVWLMNTTEGERYARTHSADAARTDRGSDVTPTIAANTPSVVVRSASDGWDDKNHELLADNVFTELRYGQLAWDAGIDEKVLKSVAWGIAAEIVYAFDVKWSPDWVAKGHPHRWHDDDGWHARCNGCLDESPAEPDEAVAYAWFSDHRPVAHGDTAPRFRPSPPPLEVPMPDEE</sequence>
<gene>
    <name evidence="2" type="ORF">FHW23_002651</name>
</gene>
<evidence type="ECO:0000313" key="3">
    <source>
        <dbReference type="Proteomes" id="UP000590225"/>
    </source>
</evidence>